<dbReference type="OrthoDB" id="9796019at2"/>
<reference evidence="7 8" key="1">
    <citation type="submission" date="2019-08" db="EMBL/GenBank/DDBJ databases">
        <title>Amphibian skin-associated Pigmentiphaga: genome sequence and occurrence across geography and hosts.</title>
        <authorList>
            <person name="Bletz M.C."/>
            <person name="Bunk B."/>
            <person name="Sproeer C."/>
            <person name="Biwer P."/>
            <person name="Reiter S."/>
            <person name="Rabemananjara F.C.E."/>
            <person name="Schulz S."/>
            <person name="Overmann J."/>
            <person name="Vences M."/>
        </authorList>
    </citation>
    <scope>NUCLEOTIDE SEQUENCE [LARGE SCALE GENOMIC DNA]</scope>
    <source>
        <strain evidence="7 8">Mada1488</strain>
    </source>
</reference>
<dbReference type="SUPFAM" id="SSF46689">
    <property type="entry name" value="Homeodomain-like"/>
    <property type="match status" value="1"/>
</dbReference>
<protein>
    <submittedName>
        <fullName evidence="7">TetR/AcrR family transcriptional regulator</fullName>
    </submittedName>
</protein>
<dbReference type="GO" id="GO:0000976">
    <property type="term" value="F:transcription cis-regulatory region binding"/>
    <property type="evidence" value="ECO:0007669"/>
    <property type="project" value="TreeGrafter"/>
</dbReference>
<evidence type="ECO:0000256" key="1">
    <source>
        <dbReference type="ARBA" id="ARBA00023015"/>
    </source>
</evidence>
<proteinExistence type="predicted"/>
<dbReference type="PANTHER" id="PTHR30055">
    <property type="entry name" value="HTH-TYPE TRANSCRIPTIONAL REGULATOR RUTR"/>
    <property type="match status" value="1"/>
</dbReference>
<evidence type="ECO:0000259" key="6">
    <source>
        <dbReference type="PROSITE" id="PS50977"/>
    </source>
</evidence>
<keyword evidence="2 4" id="KW-0238">DNA-binding</keyword>
<evidence type="ECO:0000313" key="7">
    <source>
        <dbReference type="EMBL" id="QEI06659.1"/>
    </source>
</evidence>
<feature type="region of interest" description="Disordered" evidence="5">
    <location>
        <begin position="35"/>
        <end position="63"/>
    </location>
</feature>
<dbReference type="Proteomes" id="UP000325161">
    <property type="component" value="Chromosome"/>
</dbReference>
<dbReference type="InterPro" id="IPR001647">
    <property type="entry name" value="HTH_TetR"/>
</dbReference>
<keyword evidence="1" id="KW-0805">Transcription regulation</keyword>
<dbReference type="InterPro" id="IPR009057">
    <property type="entry name" value="Homeodomain-like_sf"/>
</dbReference>
<sequence length="229" mass="24465">MTSKNTVDKGVADSDLTDDALVDTSLVNKDLTDKDAVNKDSTNKGAGSKETIRPGGRSARVQASVHRAVRDLLAERARADVTVPLIAARAGVTPSTIYRRWGDLPELLADVAVARMRPDSPPADTGSLRGDLHAWVEQYVEEMSSAPGRAMLRDTLASSVPDALPIQCASFTADTMELMLARARIRGENVPTANTLVDGVVAPLVYRLLFSTQPPGLDYARGLVDAALK</sequence>
<dbReference type="AlphaFoldDB" id="A0A5C0AW95"/>
<dbReference type="InterPro" id="IPR011075">
    <property type="entry name" value="TetR_C"/>
</dbReference>
<gene>
    <name evidence="7" type="ORF">FXN63_13060</name>
</gene>
<evidence type="ECO:0000256" key="5">
    <source>
        <dbReference type="SAM" id="MobiDB-lite"/>
    </source>
</evidence>
<dbReference type="Gene3D" id="1.10.357.10">
    <property type="entry name" value="Tetracycline Repressor, domain 2"/>
    <property type="match status" value="1"/>
</dbReference>
<dbReference type="Pfam" id="PF00440">
    <property type="entry name" value="TetR_N"/>
    <property type="match status" value="1"/>
</dbReference>
<evidence type="ECO:0000256" key="3">
    <source>
        <dbReference type="ARBA" id="ARBA00023163"/>
    </source>
</evidence>
<dbReference type="PANTHER" id="PTHR30055:SF148">
    <property type="entry name" value="TETR-FAMILY TRANSCRIPTIONAL REGULATOR"/>
    <property type="match status" value="1"/>
</dbReference>
<dbReference type="Pfam" id="PF16859">
    <property type="entry name" value="TetR_C_11"/>
    <property type="match status" value="1"/>
</dbReference>
<dbReference type="SUPFAM" id="SSF48498">
    <property type="entry name" value="Tetracyclin repressor-like, C-terminal domain"/>
    <property type="match status" value="1"/>
</dbReference>
<feature type="domain" description="HTH tetR-type" evidence="6">
    <location>
        <begin position="59"/>
        <end position="119"/>
    </location>
</feature>
<feature type="DNA-binding region" description="H-T-H motif" evidence="4">
    <location>
        <begin position="82"/>
        <end position="101"/>
    </location>
</feature>
<dbReference type="InterPro" id="IPR036271">
    <property type="entry name" value="Tet_transcr_reg_TetR-rel_C_sf"/>
</dbReference>
<dbReference type="GO" id="GO:0003700">
    <property type="term" value="F:DNA-binding transcription factor activity"/>
    <property type="evidence" value="ECO:0007669"/>
    <property type="project" value="TreeGrafter"/>
</dbReference>
<evidence type="ECO:0000256" key="4">
    <source>
        <dbReference type="PROSITE-ProRule" id="PRU00335"/>
    </source>
</evidence>
<accession>A0A5C0AW95</accession>
<dbReference type="EMBL" id="CP043046">
    <property type="protein sequence ID" value="QEI06659.1"/>
    <property type="molecule type" value="Genomic_DNA"/>
</dbReference>
<keyword evidence="8" id="KW-1185">Reference proteome</keyword>
<name>A0A5C0AW95_9BURK</name>
<evidence type="ECO:0000313" key="8">
    <source>
        <dbReference type="Proteomes" id="UP000325161"/>
    </source>
</evidence>
<organism evidence="7 8">
    <name type="scientific">Pigmentiphaga aceris</name>
    <dbReference type="NCBI Taxonomy" id="1940612"/>
    <lineage>
        <taxon>Bacteria</taxon>
        <taxon>Pseudomonadati</taxon>
        <taxon>Pseudomonadota</taxon>
        <taxon>Betaproteobacteria</taxon>
        <taxon>Burkholderiales</taxon>
        <taxon>Alcaligenaceae</taxon>
        <taxon>Pigmentiphaga</taxon>
    </lineage>
</organism>
<dbReference type="KEGG" id="pacr:FXN63_13060"/>
<dbReference type="PROSITE" id="PS50977">
    <property type="entry name" value="HTH_TETR_2"/>
    <property type="match status" value="1"/>
</dbReference>
<evidence type="ECO:0000256" key="2">
    <source>
        <dbReference type="ARBA" id="ARBA00023125"/>
    </source>
</evidence>
<dbReference type="Gene3D" id="1.10.10.60">
    <property type="entry name" value="Homeodomain-like"/>
    <property type="match status" value="1"/>
</dbReference>
<dbReference type="InterPro" id="IPR050109">
    <property type="entry name" value="HTH-type_TetR-like_transc_reg"/>
</dbReference>
<keyword evidence="3" id="KW-0804">Transcription</keyword>